<keyword evidence="2" id="KW-1185">Reference proteome</keyword>
<dbReference type="RefSeq" id="WP_216972333.1">
    <property type="nucleotide sequence ID" value="NZ_JAHPJJ010000015.1"/>
</dbReference>
<comment type="caution">
    <text evidence="1">The sequence shown here is derived from an EMBL/GenBank/DDBJ whole genome shotgun (WGS) entry which is preliminary data.</text>
</comment>
<organism evidence="1 2">
    <name type="scientific">Limosilactobacillus portuensis</name>
    <dbReference type="NCBI Taxonomy" id="2742601"/>
    <lineage>
        <taxon>Bacteria</taxon>
        <taxon>Bacillati</taxon>
        <taxon>Bacillota</taxon>
        <taxon>Bacilli</taxon>
        <taxon>Lactobacillales</taxon>
        <taxon>Lactobacillaceae</taxon>
        <taxon>Limosilactobacillus</taxon>
    </lineage>
</organism>
<name>A0ABS6IZI7_9LACO</name>
<gene>
    <name evidence="1" type="ORF">KSL82_06680</name>
</gene>
<dbReference type="Proteomes" id="UP001196248">
    <property type="component" value="Unassembled WGS sequence"/>
</dbReference>
<dbReference type="EMBL" id="JAHPJJ010000015">
    <property type="protein sequence ID" value="MBU9695577.1"/>
    <property type="molecule type" value="Genomic_DNA"/>
</dbReference>
<reference evidence="1 2" key="1">
    <citation type="submission" date="2021-06" db="EMBL/GenBank/DDBJ databases">
        <title>Limosilactobacillus angelus sp. nov., isolated from the human vagina.</title>
        <authorList>
            <person name="Chen Y.-S."/>
        </authorList>
    </citation>
    <scope>NUCLEOTIDE SEQUENCE [LARGE SCALE GENOMIC DNA]</scope>
    <source>
        <strain evidence="1 2">P5L02</strain>
    </source>
</reference>
<proteinExistence type="predicted"/>
<evidence type="ECO:0000313" key="2">
    <source>
        <dbReference type="Proteomes" id="UP001196248"/>
    </source>
</evidence>
<sequence length="153" mass="17800">MKIDELANSVRAINSSTDAYKYSSEIKVVYNSFTIVNIPYDAKNMFDCLFVNHDVEVPTYIKAQLTRIINKFLRTPIKDRSPEKKYRLMAMRYIEGPVAIKQYVTDLQASGDYMAFCFGSKENAVKWTDKELRNMSQWFPQKAIDAMKEPVEE</sequence>
<accession>A0ABS6IZI7</accession>
<protein>
    <recommendedName>
        <fullName evidence="3">DUF1642 domain-containing protein</fullName>
    </recommendedName>
</protein>
<evidence type="ECO:0008006" key="3">
    <source>
        <dbReference type="Google" id="ProtNLM"/>
    </source>
</evidence>
<evidence type="ECO:0000313" key="1">
    <source>
        <dbReference type="EMBL" id="MBU9695577.1"/>
    </source>
</evidence>